<dbReference type="EC" id="3.6.1.57" evidence="2"/>
<dbReference type="NCBIfam" id="TIGR03590">
    <property type="entry name" value="PseG"/>
    <property type="match status" value="1"/>
</dbReference>
<sequence length="375" mass="40189">MSGVSSKSLKVVFRADSSVDLGAGHVMRCLTLAAALRERGCAVSFISRDLPGNISANVEAAGYPVFRIPVEKIPTPDVPFALDVPADIARTAEILRQEQDVDWLVIDHYGVDESWETPLRSLVGKIMVIDDVANRRHDCDLLLDQNLYENMESRYDGLVPEHCTKFLGPRYALLRDEFVQARRSLRERDGSVKRILITFGGGDASNETAKALEAWRTVGRDDISVDVVVGGANPHREQLRQLCAGLPNVSFHCNVNNMAQMMAAADLAIGAGGSTTWERCFLGLPSITLIVADNQAATTTAVGVQGATLNVGWYEDVDSTGLAGIIRRVLSDPKALLEMTACGFALMGGAASTGAALLAQILCDTSLKGAGTSAK</sequence>
<evidence type="ECO:0000259" key="1">
    <source>
        <dbReference type="Pfam" id="PF04101"/>
    </source>
</evidence>
<dbReference type="RefSeq" id="WP_216799530.1">
    <property type="nucleotide sequence ID" value="NZ_CP076723.1"/>
</dbReference>
<evidence type="ECO:0000313" key="2">
    <source>
        <dbReference type="EMBL" id="QWV92769.1"/>
    </source>
</evidence>
<evidence type="ECO:0000313" key="3">
    <source>
        <dbReference type="Proteomes" id="UP000683557"/>
    </source>
</evidence>
<keyword evidence="2" id="KW-0378">Hydrolase</keyword>
<dbReference type="EMBL" id="CP076723">
    <property type="protein sequence ID" value="QWV92769.1"/>
    <property type="molecule type" value="Genomic_DNA"/>
</dbReference>
<reference evidence="2 3" key="1">
    <citation type="submission" date="2021-06" db="EMBL/GenBank/DDBJ databases">
        <title>Gemonas diversity in paddy soil.</title>
        <authorList>
            <person name="Liu G."/>
        </authorList>
    </citation>
    <scope>NUCLEOTIDE SEQUENCE [LARGE SCALE GENOMIC DNA]</scope>
    <source>
        <strain evidence="2 3">RG10</strain>
    </source>
</reference>
<proteinExistence type="predicted"/>
<gene>
    <name evidence="2" type="primary">pseG</name>
    <name evidence="2" type="ORF">KP004_16545</name>
</gene>
<dbReference type="Pfam" id="PF04101">
    <property type="entry name" value="Glyco_tran_28_C"/>
    <property type="match status" value="1"/>
</dbReference>
<dbReference type="GO" id="GO:0016787">
    <property type="term" value="F:hydrolase activity"/>
    <property type="evidence" value="ECO:0007669"/>
    <property type="project" value="UniProtKB-KW"/>
</dbReference>
<keyword evidence="3" id="KW-1185">Reference proteome</keyword>
<dbReference type="InterPro" id="IPR020023">
    <property type="entry name" value="PseG"/>
</dbReference>
<accession>A0ABX8J7T7</accession>
<protein>
    <submittedName>
        <fullName evidence="2">UDP-2,4-diacetamido-2,4, 6-trideoxy-beta-L-altropyranose hydrolase</fullName>
        <ecNumber evidence="2">3.6.1.57</ecNumber>
    </submittedName>
</protein>
<dbReference type="PANTHER" id="PTHR21015:SF22">
    <property type="entry name" value="GLYCOSYLTRANSFERASE"/>
    <property type="match status" value="1"/>
</dbReference>
<name>A0ABX8J7T7_9BACT</name>
<dbReference type="PANTHER" id="PTHR21015">
    <property type="entry name" value="UDP-N-ACETYLGLUCOSAMINE--N-ACETYLMURAMYL-(PENTAPEPTIDE) PYROPHOSPHORYL-UNDECAPRENOL N-ACETYLGLUCOSAMINE TRANSFERASE 1"/>
    <property type="match status" value="1"/>
</dbReference>
<feature type="domain" description="Glycosyl transferase family 28 C-terminal" evidence="1">
    <location>
        <begin position="198"/>
        <end position="342"/>
    </location>
</feature>
<dbReference type="InterPro" id="IPR007235">
    <property type="entry name" value="Glyco_trans_28_C"/>
</dbReference>
<organism evidence="2 3">
    <name type="scientific">Geomonas oryzisoli</name>
    <dbReference type="NCBI Taxonomy" id="2847992"/>
    <lineage>
        <taxon>Bacteria</taxon>
        <taxon>Pseudomonadati</taxon>
        <taxon>Thermodesulfobacteriota</taxon>
        <taxon>Desulfuromonadia</taxon>
        <taxon>Geobacterales</taxon>
        <taxon>Geobacteraceae</taxon>
        <taxon>Geomonas</taxon>
    </lineage>
</organism>
<dbReference type="Proteomes" id="UP000683557">
    <property type="component" value="Chromosome"/>
</dbReference>